<evidence type="ECO:0000256" key="1">
    <source>
        <dbReference type="SAM" id="Phobius"/>
    </source>
</evidence>
<keyword evidence="1" id="KW-1133">Transmembrane helix</keyword>
<name>A0ABQ5V499_9PROT</name>
<evidence type="ECO:0000313" key="2">
    <source>
        <dbReference type="EMBL" id="GLQ21683.1"/>
    </source>
</evidence>
<proteinExistence type="predicted"/>
<organism evidence="2 3">
    <name type="scientific">Algimonas porphyrae</name>
    <dbReference type="NCBI Taxonomy" id="1128113"/>
    <lineage>
        <taxon>Bacteria</taxon>
        <taxon>Pseudomonadati</taxon>
        <taxon>Pseudomonadota</taxon>
        <taxon>Alphaproteobacteria</taxon>
        <taxon>Maricaulales</taxon>
        <taxon>Robiginitomaculaceae</taxon>
        <taxon>Algimonas</taxon>
    </lineage>
</organism>
<keyword evidence="3" id="KW-1185">Reference proteome</keyword>
<feature type="transmembrane region" description="Helical" evidence="1">
    <location>
        <begin position="15"/>
        <end position="36"/>
    </location>
</feature>
<accession>A0ABQ5V499</accession>
<dbReference type="RefSeq" id="WP_284373472.1">
    <property type="nucleotide sequence ID" value="NZ_BSNJ01000005.1"/>
</dbReference>
<keyword evidence="1" id="KW-0472">Membrane</keyword>
<sequence length="256" mass="29078">MRLRRITEHIRDQNWTAVALDFFIVVIGVFIGIQVANWNAARAERALETVYMKRLHQEIIDLNAVREIRTTEREFASNLLRSALTKLSTPDGEALSKAECYVLADTPPVTNPTDELPLIIELLSSGRLTIFTNRELEEALGRFLIIRSRVRDSRDGIQKRLQNIDQDYSELFVFSGALSTVKMEAGTDIERYLQSAPVSCDETAMRQNQTYLNDLVRFEIDYDGYVDGNAMVSTAVTEMHTVLDQILNIDHEVPGP</sequence>
<evidence type="ECO:0000313" key="3">
    <source>
        <dbReference type="Proteomes" id="UP001161390"/>
    </source>
</evidence>
<reference evidence="2" key="2">
    <citation type="submission" date="2023-01" db="EMBL/GenBank/DDBJ databases">
        <title>Draft genome sequence of Algimonas porphyrae strain NBRC 108216.</title>
        <authorList>
            <person name="Sun Q."/>
            <person name="Mori K."/>
        </authorList>
    </citation>
    <scope>NUCLEOTIDE SEQUENCE</scope>
    <source>
        <strain evidence="2">NBRC 108216</strain>
    </source>
</reference>
<dbReference type="EMBL" id="BSNJ01000005">
    <property type="protein sequence ID" value="GLQ21683.1"/>
    <property type="molecule type" value="Genomic_DNA"/>
</dbReference>
<dbReference type="Proteomes" id="UP001161390">
    <property type="component" value="Unassembled WGS sequence"/>
</dbReference>
<comment type="caution">
    <text evidence="2">The sequence shown here is derived from an EMBL/GenBank/DDBJ whole genome shotgun (WGS) entry which is preliminary data.</text>
</comment>
<keyword evidence="1" id="KW-0812">Transmembrane</keyword>
<gene>
    <name evidence="2" type="ORF">GCM10007854_26380</name>
</gene>
<reference evidence="2" key="1">
    <citation type="journal article" date="2014" name="Int. J. Syst. Evol. Microbiol.">
        <title>Complete genome of a new Firmicutes species belonging to the dominant human colonic microbiota ('Ruminococcus bicirculans') reveals two chromosomes and a selective capacity to utilize plant glucans.</title>
        <authorList>
            <consortium name="NISC Comparative Sequencing Program"/>
            <person name="Wegmann U."/>
            <person name="Louis P."/>
            <person name="Goesmann A."/>
            <person name="Henrissat B."/>
            <person name="Duncan S.H."/>
            <person name="Flint H.J."/>
        </authorList>
    </citation>
    <scope>NUCLEOTIDE SEQUENCE</scope>
    <source>
        <strain evidence="2">NBRC 108216</strain>
    </source>
</reference>
<protein>
    <submittedName>
        <fullName evidence="2">Uncharacterized protein</fullName>
    </submittedName>
</protein>